<accession>A0A2N0B6N3</accession>
<dbReference type="EMBL" id="NPEF02000019">
    <property type="protein sequence ID" value="MDV6237113.1"/>
    <property type="molecule type" value="Genomic_DNA"/>
</dbReference>
<reference evidence="2" key="1">
    <citation type="submission" date="2017-07" db="EMBL/GenBank/DDBJ databases">
        <title>Leptospira spp. isolated from tropical soils.</title>
        <authorList>
            <person name="Thibeaux R."/>
            <person name="Iraola G."/>
            <person name="Ferres I."/>
            <person name="Bierque E."/>
            <person name="Girault D."/>
            <person name="Soupe-Gilbert M.-E."/>
            <person name="Picardeau M."/>
            <person name="Goarant C."/>
        </authorList>
    </citation>
    <scope>NUCLEOTIDE SEQUENCE [LARGE SCALE GENOMIC DNA]</scope>
    <source>
        <strain evidence="2">ATI7-C-A5</strain>
    </source>
</reference>
<organism evidence="2">
    <name type="scientific">Leptospira ellisii</name>
    <dbReference type="NCBI Taxonomy" id="2023197"/>
    <lineage>
        <taxon>Bacteria</taxon>
        <taxon>Pseudomonadati</taxon>
        <taxon>Spirochaetota</taxon>
        <taxon>Spirochaetia</taxon>
        <taxon>Leptospirales</taxon>
        <taxon>Leptospiraceae</taxon>
        <taxon>Leptospira</taxon>
    </lineage>
</organism>
<reference evidence="1 3" key="2">
    <citation type="journal article" date="2018" name="Microb. Genom.">
        <title>Deciphering the unexplored Leptospira diversity from soils uncovers genomic evolution to virulence.</title>
        <authorList>
            <person name="Thibeaux R."/>
            <person name="Iraola G."/>
            <person name="Ferres I."/>
            <person name="Bierque E."/>
            <person name="Girault D."/>
            <person name="Soupe-Gilbert M.E."/>
            <person name="Picardeau M."/>
            <person name="Goarant C."/>
        </authorList>
    </citation>
    <scope>NUCLEOTIDE SEQUENCE [LARGE SCALE GENOMIC DNA]</scope>
    <source>
        <strain evidence="1 3">ATI7-C-A5</strain>
    </source>
</reference>
<dbReference type="AlphaFoldDB" id="A0A2N0BLL7"/>
<comment type="caution">
    <text evidence="2">The sequence shown here is derived from an EMBL/GenBank/DDBJ whole genome shotgun (WGS) entry which is preliminary data.</text>
</comment>
<dbReference type="RefSeq" id="WP_100746650.1">
    <property type="nucleotide sequence ID" value="NZ_NPEF02000019.1"/>
</dbReference>
<dbReference type="NCBIfam" id="NF047436">
    <property type="entry name" value="LA_2272_repeat"/>
    <property type="match status" value="1"/>
</dbReference>
<dbReference type="EMBL" id="NPEF01000162">
    <property type="protein sequence ID" value="PJZ92186.1"/>
    <property type="molecule type" value="Genomic_DNA"/>
</dbReference>
<dbReference type="OrthoDB" id="343585at2"/>
<evidence type="ECO:0000313" key="2">
    <source>
        <dbReference type="EMBL" id="PJZ92186.1"/>
    </source>
</evidence>
<evidence type="ECO:0000313" key="1">
    <source>
        <dbReference type="EMBL" id="MDV6237113.1"/>
    </source>
</evidence>
<reference evidence="1" key="3">
    <citation type="submission" date="2023-10" db="EMBL/GenBank/DDBJ databases">
        <authorList>
            <person name="Picardeau M."/>
            <person name="Thibeaux R."/>
        </authorList>
    </citation>
    <scope>NUCLEOTIDE SEQUENCE</scope>
    <source>
        <strain evidence="1">ATI7-C-A5</strain>
    </source>
</reference>
<dbReference type="Proteomes" id="UP000232122">
    <property type="component" value="Unassembled WGS sequence"/>
</dbReference>
<accession>A0A2N0BLL7</accession>
<keyword evidence="3" id="KW-1185">Reference proteome</keyword>
<evidence type="ECO:0000313" key="3">
    <source>
        <dbReference type="Proteomes" id="UP000232122"/>
    </source>
</evidence>
<proteinExistence type="predicted"/>
<protein>
    <recommendedName>
        <fullName evidence="4">Lipoprotein</fullName>
    </recommendedName>
</protein>
<gene>
    <name evidence="1" type="ORF">CH379_015890</name>
    <name evidence="2" type="ORF">CH379_14535</name>
</gene>
<dbReference type="NCBIfam" id="NF047435">
    <property type="entry name" value="LA_2272_fam_lipo"/>
    <property type="match status" value="1"/>
</dbReference>
<dbReference type="InterPro" id="IPR058093">
    <property type="entry name" value="LA_2272-like"/>
</dbReference>
<sequence length="250" mass="27816">MGTDRVRFKFLFPLLVFMSVADCGVALVPRMTVKIPPQTETEVFRLNLLSGDARRLYGINVGVMNSVDRLIGAQIGMINVAENASGVQIGWINNSTPKRVALKIGLFNFDFFLDRERIPRPTDAERENKNQTEKALSLSIGIVNFFSGKFNLGLFNGGEGFNLGLFNLHEGNAANFGLINFRTESNFRNRKEDDSTISFGILNSGTYKEELQFGVVNYCPNNTIPILIVANYCSQPALKDKDSLLDVSPY</sequence>
<evidence type="ECO:0008006" key="4">
    <source>
        <dbReference type="Google" id="ProtNLM"/>
    </source>
</evidence>
<name>A0A2N0BLL7_9LEPT</name>